<dbReference type="InterPro" id="IPR042488">
    <property type="entry name" value="Rad4_BHD3_sf"/>
</dbReference>
<keyword evidence="10" id="KW-0472">Membrane</keyword>
<dbReference type="SMART" id="SM01030">
    <property type="entry name" value="BHD_1"/>
    <property type="match status" value="1"/>
</dbReference>
<feature type="region of interest" description="Disordered" evidence="9">
    <location>
        <begin position="765"/>
        <end position="971"/>
    </location>
</feature>
<keyword evidence="15" id="KW-1185">Reference proteome</keyword>
<feature type="domain" description="Rad4 beta-hairpin" evidence="13">
    <location>
        <begin position="553"/>
        <end position="627"/>
    </location>
</feature>
<evidence type="ECO:0000259" key="13">
    <source>
        <dbReference type="SMART" id="SM01032"/>
    </source>
</evidence>
<dbReference type="InterPro" id="IPR018026">
    <property type="entry name" value="DNA_repair_Rad4-like"/>
</dbReference>
<dbReference type="Pfam" id="PF03835">
    <property type="entry name" value="Rad4"/>
    <property type="match status" value="1"/>
</dbReference>
<keyword evidence="10" id="KW-1133">Transmembrane helix</keyword>
<dbReference type="AlphaFoldDB" id="A0AAV4DZ03"/>
<feature type="compositionally biased region" description="Acidic residues" evidence="9">
    <location>
        <begin position="950"/>
        <end position="962"/>
    </location>
</feature>
<proteinExistence type="inferred from homology"/>
<feature type="compositionally biased region" description="Low complexity" evidence="9">
    <location>
        <begin position="185"/>
        <end position="201"/>
    </location>
</feature>
<feature type="compositionally biased region" description="Basic and acidic residues" evidence="9">
    <location>
        <begin position="996"/>
        <end position="1009"/>
    </location>
</feature>
<dbReference type="InterPro" id="IPR036985">
    <property type="entry name" value="Transglutaminase-like_sf"/>
</dbReference>
<dbReference type="GO" id="GO:0003697">
    <property type="term" value="F:single-stranded DNA binding"/>
    <property type="evidence" value="ECO:0007669"/>
    <property type="project" value="TreeGrafter"/>
</dbReference>
<feature type="compositionally biased region" description="Acidic residues" evidence="9">
    <location>
        <begin position="818"/>
        <end position="832"/>
    </location>
</feature>
<dbReference type="Pfam" id="PF10405">
    <property type="entry name" value="BHD_3"/>
    <property type="match status" value="1"/>
</dbReference>
<evidence type="ECO:0000256" key="8">
    <source>
        <dbReference type="SAM" id="Coils"/>
    </source>
</evidence>
<comment type="similarity">
    <text evidence="2">Belongs to the XPC family.</text>
</comment>
<dbReference type="Pfam" id="PF10404">
    <property type="entry name" value="BHD_2"/>
    <property type="match status" value="1"/>
</dbReference>
<feature type="compositionally biased region" description="Basic residues" evidence="9">
    <location>
        <begin position="1241"/>
        <end position="1250"/>
    </location>
</feature>
<feature type="domain" description="Rad4 beta-hairpin" evidence="12">
    <location>
        <begin position="491"/>
        <end position="546"/>
    </location>
</feature>
<feature type="region of interest" description="Disordered" evidence="9">
    <location>
        <begin position="987"/>
        <end position="1250"/>
    </location>
</feature>
<evidence type="ECO:0000256" key="6">
    <source>
        <dbReference type="ARBA" id="ARBA00023204"/>
    </source>
</evidence>
<dbReference type="GO" id="GO:0000111">
    <property type="term" value="C:nucleotide-excision repair factor 2 complex"/>
    <property type="evidence" value="ECO:0007669"/>
    <property type="project" value="TreeGrafter"/>
</dbReference>
<dbReference type="InterPro" id="IPR038765">
    <property type="entry name" value="Papain-like_cys_pep_sf"/>
</dbReference>
<dbReference type="Pfam" id="PF10403">
    <property type="entry name" value="BHD_1"/>
    <property type="match status" value="1"/>
</dbReference>
<comment type="caution">
    <text evidence="14">The sequence shown here is derived from an EMBL/GenBank/DDBJ whole genome shotgun (WGS) entry which is preliminary data.</text>
</comment>
<evidence type="ECO:0000256" key="4">
    <source>
        <dbReference type="ARBA" id="ARBA00022763"/>
    </source>
</evidence>
<feature type="compositionally biased region" description="Basic and acidic residues" evidence="9">
    <location>
        <begin position="1064"/>
        <end position="1112"/>
    </location>
</feature>
<evidence type="ECO:0000256" key="9">
    <source>
        <dbReference type="SAM" id="MobiDB-lite"/>
    </source>
</evidence>
<feature type="compositionally biased region" description="Basic and acidic residues" evidence="9">
    <location>
        <begin position="212"/>
        <end position="223"/>
    </location>
</feature>
<keyword evidence="6" id="KW-0234">DNA repair</keyword>
<dbReference type="EMBL" id="BLXT01008462">
    <property type="protein sequence ID" value="GFO49290.1"/>
    <property type="molecule type" value="Genomic_DNA"/>
</dbReference>
<organism evidence="14 15">
    <name type="scientific">Plakobranchus ocellatus</name>
    <dbReference type="NCBI Taxonomy" id="259542"/>
    <lineage>
        <taxon>Eukaryota</taxon>
        <taxon>Metazoa</taxon>
        <taxon>Spiralia</taxon>
        <taxon>Lophotrochozoa</taxon>
        <taxon>Mollusca</taxon>
        <taxon>Gastropoda</taxon>
        <taxon>Heterobranchia</taxon>
        <taxon>Euthyneura</taxon>
        <taxon>Panpulmonata</taxon>
        <taxon>Sacoglossa</taxon>
        <taxon>Placobranchoidea</taxon>
        <taxon>Plakobranchidae</taxon>
        <taxon>Plakobranchus</taxon>
    </lineage>
</organism>
<dbReference type="PANTHER" id="PTHR12135:SF0">
    <property type="entry name" value="DNA REPAIR PROTEIN COMPLEMENTING XP-C CELLS"/>
    <property type="match status" value="1"/>
</dbReference>
<feature type="domain" description="Rad4 beta-hairpin" evidence="11">
    <location>
        <begin position="437"/>
        <end position="489"/>
    </location>
</feature>
<evidence type="ECO:0000259" key="12">
    <source>
        <dbReference type="SMART" id="SM01031"/>
    </source>
</evidence>
<dbReference type="Gene3D" id="2.20.20.110">
    <property type="entry name" value="Rad4, beta-hairpin domain BHD1"/>
    <property type="match status" value="1"/>
</dbReference>
<dbReference type="Gene3D" id="3.90.260.10">
    <property type="entry name" value="Transglutaminase-like"/>
    <property type="match status" value="1"/>
</dbReference>
<dbReference type="SUPFAM" id="SSF54001">
    <property type="entry name" value="Cysteine proteinases"/>
    <property type="match status" value="1"/>
</dbReference>
<feature type="transmembrane region" description="Helical" evidence="10">
    <location>
        <begin position="125"/>
        <end position="145"/>
    </location>
</feature>
<reference evidence="14 15" key="1">
    <citation type="journal article" date="2021" name="Elife">
        <title>Chloroplast acquisition without the gene transfer in kleptoplastic sea slugs, Plakobranchus ocellatus.</title>
        <authorList>
            <person name="Maeda T."/>
            <person name="Takahashi S."/>
            <person name="Yoshida T."/>
            <person name="Shimamura S."/>
            <person name="Takaki Y."/>
            <person name="Nagai Y."/>
            <person name="Toyoda A."/>
            <person name="Suzuki Y."/>
            <person name="Arimoto A."/>
            <person name="Ishii H."/>
            <person name="Satoh N."/>
            <person name="Nishiyama T."/>
            <person name="Hasebe M."/>
            <person name="Maruyama T."/>
            <person name="Minagawa J."/>
            <person name="Obokata J."/>
            <person name="Shigenobu S."/>
        </authorList>
    </citation>
    <scope>NUCLEOTIDE SEQUENCE [LARGE SCALE GENOMIC DNA]</scope>
</reference>
<evidence type="ECO:0000313" key="14">
    <source>
        <dbReference type="EMBL" id="GFO49290.1"/>
    </source>
</evidence>
<feature type="region of interest" description="Disordered" evidence="9">
    <location>
        <begin position="154"/>
        <end position="301"/>
    </location>
</feature>
<dbReference type="GO" id="GO:0006289">
    <property type="term" value="P:nucleotide-excision repair"/>
    <property type="evidence" value="ECO:0007669"/>
    <property type="project" value="InterPro"/>
</dbReference>
<feature type="compositionally biased region" description="Basic and acidic residues" evidence="9">
    <location>
        <begin position="235"/>
        <end position="244"/>
    </location>
</feature>
<gene>
    <name evidence="14" type="ORF">PoB_007579500</name>
</gene>
<dbReference type="InterPro" id="IPR018325">
    <property type="entry name" value="Rad4/PNGase_transGLS-fold"/>
</dbReference>
<dbReference type="InterPro" id="IPR018326">
    <property type="entry name" value="Rad4_beta-hairpin_dom1"/>
</dbReference>
<dbReference type="InterPro" id="IPR004583">
    <property type="entry name" value="DNA_repair_Rad4"/>
</dbReference>
<sequence length="1250" mass="141728">MRRKKKEFDWKGYLERRVRRFKKEVAIDMHKVHLLCLIALGLRQNEELNDLTLSGQLLSAMPAHLATVVSDWGSSGLERRVEGLLIWYKKSLSLEHVKICSNIKLVPASDMGKYVSEGKITDARIWVLVFICILRTIGLSVRLVLSLHAIPFKGSKEQENPGTSEIKQQKVKKDSSKSQPKKSKVCPSTSSSKSSTSSKPTQAKNKSQASKPKTESTKNESSGKRKSLSRASSDAARKKMKEVEDSSDSDGELSEKEEKRKKKPVEKKSKTLDDSIKDADLPESDSDFEDKSPYFPSPSHLRKNMKILSNRKVLSPSSSDGEEMATINRSTIAGHDFWMEIYFPEKKKWICFDCFKCQFGKPYSLENSATSPLTYVVAFKNDGSVKDVTARYAKLWMSHTRKQRVDQDWWEETLGFFSSTPHEEDMLEDDEIKGQLLVRPMPTSIADFKSHPLYALRRHLLKFEAIYPDSSIPLGYIKQEPIYARECVHTLHSRDNWLKEGRLVRLAEQPYKMVKSRPKWNKPKANPDELDLELYGEWQTEKYIPPPAVNGKVPKNEYGNLEIFKPWMLPLGTVQLKVNGLQRVAKKLGIDVAPAMVGWDHHSGRSHPLIDGVVVCEEYADTLMAAWTEDQEIQEQRETEKREKRVYSNWRLLIRGLLIKMRLTQKFSQDAGSAIDKKENFLKRVEELKKKEEQETFEAAESATDVQQAWPRRQQDEVKALKDKKARLKIEAEQSLLKKGVRRGKEEMDNEEFVKVVERKNINNKSQTGKGLLERVKQAGTGGGRGKGINTQTSVRKGQRRPQSKIEKREGEGTSSEESTDSEEDKMDDDVDGDKLNSNAKGTVPKISRPKRKSIAAVKYFGSDEEDDDFVDDSDKDCDFDVATEKKGKAKEKLMSKKSLRKSWLSDEGSSSNEDGDNINMIEMKKVLNKFSEASPGETKADSSRHWLDEDGSSSDESDDFVPVEPLETPVTDLCSAENETAAAAQLPGNDDEAGLCEKEQGKDNDGDPNKTFVIKSETSSFEEGSEETEIRTKRKRNGKLAQVSVHKGTKDLTESNMKSMRSNRREKIGEEEVKMQTNVKEEQEKEIKVHTGKKKNMEQEGKVHTGKKGENVEEECEGPTDKKEENVENMGRDFTSKKKNVKERSRVSAGKKEKNTEKEREVHTGIKEKSVEKEGNVRTGRKKTSLEDEVKVCPDTNLEAQTSASMEKKVRTQTRTTNKKNLDCSSTGSALDSKSNTATRSRRLGRKTK</sequence>
<dbReference type="FunFam" id="3.30.70.2460:FF:000001">
    <property type="entry name" value="DNA repair protein Rad4 family"/>
    <property type="match status" value="1"/>
</dbReference>
<accession>A0AAV4DZ03</accession>
<keyword evidence="4" id="KW-0227">DNA damage</keyword>
<evidence type="ECO:0000256" key="10">
    <source>
        <dbReference type="SAM" id="Phobius"/>
    </source>
</evidence>
<dbReference type="InterPro" id="IPR018327">
    <property type="entry name" value="BHD_2"/>
</dbReference>
<keyword evidence="8" id="KW-0175">Coiled coil</keyword>
<dbReference type="PANTHER" id="PTHR12135">
    <property type="entry name" value="DNA REPAIR PROTEIN XP-C / RAD4"/>
    <property type="match status" value="1"/>
</dbReference>
<evidence type="ECO:0000313" key="15">
    <source>
        <dbReference type="Proteomes" id="UP000735302"/>
    </source>
</evidence>
<dbReference type="InterPro" id="IPR018328">
    <property type="entry name" value="Rad4_beta-hairpin_dom3"/>
</dbReference>
<dbReference type="GO" id="GO:0003684">
    <property type="term" value="F:damaged DNA binding"/>
    <property type="evidence" value="ECO:0007669"/>
    <property type="project" value="InterPro"/>
</dbReference>
<comment type="subcellular location">
    <subcellularLocation>
        <location evidence="1">Nucleus</location>
    </subcellularLocation>
</comment>
<keyword evidence="3" id="KW-0597">Phosphoprotein</keyword>
<feature type="compositionally biased region" description="Acidic residues" evidence="9">
    <location>
        <begin position="863"/>
        <end position="876"/>
    </location>
</feature>
<dbReference type="GO" id="GO:0005737">
    <property type="term" value="C:cytoplasm"/>
    <property type="evidence" value="ECO:0007669"/>
    <property type="project" value="TreeGrafter"/>
</dbReference>
<feature type="compositionally biased region" description="Polar residues" evidence="9">
    <location>
        <begin position="1224"/>
        <end position="1240"/>
    </location>
</feature>
<feature type="compositionally biased region" description="Basic and acidic residues" evidence="9">
    <location>
        <begin position="1120"/>
        <end position="1177"/>
    </location>
</feature>
<evidence type="ECO:0000256" key="2">
    <source>
        <dbReference type="ARBA" id="ARBA00009525"/>
    </source>
</evidence>
<dbReference type="NCBIfam" id="TIGR00605">
    <property type="entry name" value="rad4"/>
    <property type="match status" value="1"/>
</dbReference>
<dbReference type="GO" id="GO:0071942">
    <property type="term" value="C:XPC complex"/>
    <property type="evidence" value="ECO:0007669"/>
    <property type="project" value="TreeGrafter"/>
</dbReference>
<feature type="compositionally biased region" description="Basic and acidic residues" evidence="9">
    <location>
        <begin position="266"/>
        <end position="280"/>
    </location>
</feature>
<keyword evidence="10" id="KW-0812">Transmembrane</keyword>
<feature type="coiled-coil region" evidence="8">
    <location>
        <begin position="671"/>
        <end position="738"/>
    </location>
</feature>
<evidence type="ECO:0000256" key="5">
    <source>
        <dbReference type="ARBA" id="ARBA00023125"/>
    </source>
</evidence>
<evidence type="ECO:0000256" key="1">
    <source>
        <dbReference type="ARBA" id="ARBA00004123"/>
    </source>
</evidence>
<evidence type="ECO:0000259" key="11">
    <source>
        <dbReference type="SMART" id="SM01030"/>
    </source>
</evidence>
<protein>
    <submittedName>
        <fullName evidence="14">DNA repair protein complementing xp-c cells homolog</fullName>
    </submittedName>
</protein>
<feature type="compositionally biased region" description="Polar residues" evidence="9">
    <location>
        <begin position="202"/>
        <end position="211"/>
    </location>
</feature>
<feature type="compositionally biased region" description="Basic and acidic residues" evidence="9">
    <location>
        <begin position="877"/>
        <end position="895"/>
    </location>
</feature>
<dbReference type="SMART" id="SM01031">
    <property type="entry name" value="BHD_2"/>
    <property type="match status" value="1"/>
</dbReference>
<name>A0AAV4DZ03_9GAST</name>
<dbReference type="Gene3D" id="3.30.70.2460">
    <property type="entry name" value="Rad4, beta-hairpin domain BHD3"/>
    <property type="match status" value="1"/>
</dbReference>
<evidence type="ECO:0000256" key="3">
    <source>
        <dbReference type="ARBA" id="ARBA00022553"/>
    </source>
</evidence>
<feature type="compositionally biased region" description="Basic and acidic residues" evidence="9">
    <location>
        <begin position="939"/>
        <end position="949"/>
    </location>
</feature>
<dbReference type="FunFam" id="2.20.20.110:FF:000001">
    <property type="entry name" value="DNA repair protein complementing XP-C cells"/>
    <property type="match status" value="1"/>
</dbReference>
<dbReference type="SMART" id="SM01032">
    <property type="entry name" value="BHD_3"/>
    <property type="match status" value="1"/>
</dbReference>
<keyword evidence="7" id="KW-0539">Nucleus</keyword>
<dbReference type="GO" id="GO:0006298">
    <property type="term" value="P:mismatch repair"/>
    <property type="evidence" value="ECO:0007669"/>
    <property type="project" value="TreeGrafter"/>
</dbReference>
<feature type="compositionally biased region" description="Basic and acidic residues" evidence="9">
    <location>
        <begin position="167"/>
        <end position="176"/>
    </location>
</feature>
<evidence type="ECO:0000256" key="7">
    <source>
        <dbReference type="ARBA" id="ARBA00023242"/>
    </source>
</evidence>
<keyword evidence="5" id="KW-0238">DNA-binding</keyword>
<dbReference type="Proteomes" id="UP000735302">
    <property type="component" value="Unassembled WGS sequence"/>
</dbReference>